<feature type="domain" description="Thioredoxin" evidence="10">
    <location>
        <begin position="1"/>
        <end position="108"/>
    </location>
</feature>
<evidence type="ECO:0000256" key="3">
    <source>
        <dbReference type="ARBA" id="ARBA00022982"/>
    </source>
</evidence>
<dbReference type="EMBL" id="LJCR01000018">
    <property type="protein sequence ID" value="KPV54743.1"/>
    <property type="molecule type" value="Genomic_DNA"/>
</dbReference>
<evidence type="ECO:0000256" key="6">
    <source>
        <dbReference type="NCBIfam" id="TIGR01068"/>
    </source>
</evidence>
<dbReference type="GO" id="GO:0005829">
    <property type="term" value="C:cytosol"/>
    <property type="evidence" value="ECO:0007669"/>
    <property type="project" value="TreeGrafter"/>
</dbReference>
<dbReference type="InterPro" id="IPR036249">
    <property type="entry name" value="Thioredoxin-like_sf"/>
</dbReference>
<comment type="similarity">
    <text evidence="1 7">Belongs to the thioredoxin family.</text>
</comment>
<feature type="active site" description="Nucleophile" evidence="8">
    <location>
        <position position="32"/>
    </location>
</feature>
<reference evidence="11 12" key="1">
    <citation type="submission" date="2015-09" db="EMBL/GenBank/DDBJ databases">
        <title>Draft genome sequence of Kouleothrix aurantiaca JCM 19913.</title>
        <authorList>
            <person name="Hemp J."/>
        </authorList>
    </citation>
    <scope>NUCLEOTIDE SEQUENCE [LARGE SCALE GENOMIC DNA]</scope>
    <source>
        <strain evidence="11 12">COM-B</strain>
    </source>
</reference>
<dbReference type="SUPFAM" id="SSF52833">
    <property type="entry name" value="Thioredoxin-like"/>
    <property type="match status" value="1"/>
</dbReference>
<proteinExistence type="inferred from homology"/>
<accession>A0A0P9FDG7</accession>
<protein>
    <recommendedName>
        <fullName evidence="6 7">Thioredoxin</fullName>
    </recommendedName>
</protein>
<dbReference type="PIRSF" id="PIRSF000077">
    <property type="entry name" value="Thioredoxin"/>
    <property type="match status" value="1"/>
</dbReference>
<keyword evidence="3" id="KW-0249">Electron transport</keyword>
<evidence type="ECO:0000256" key="9">
    <source>
        <dbReference type="PIRSR" id="PIRSR000077-4"/>
    </source>
</evidence>
<evidence type="ECO:0000256" key="4">
    <source>
        <dbReference type="ARBA" id="ARBA00023157"/>
    </source>
</evidence>
<dbReference type="AlphaFoldDB" id="A0A0P9FDG7"/>
<evidence type="ECO:0000256" key="5">
    <source>
        <dbReference type="ARBA" id="ARBA00023284"/>
    </source>
</evidence>
<evidence type="ECO:0000256" key="1">
    <source>
        <dbReference type="ARBA" id="ARBA00008987"/>
    </source>
</evidence>
<dbReference type="Gene3D" id="3.40.30.10">
    <property type="entry name" value="Glutaredoxin"/>
    <property type="match status" value="1"/>
</dbReference>
<dbReference type="CDD" id="cd02947">
    <property type="entry name" value="TRX_family"/>
    <property type="match status" value="1"/>
</dbReference>
<dbReference type="InterPro" id="IPR005746">
    <property type="entry name" value="Thioredoxin"/>
</dbReference>
<name>A0A0P9FDG7_9CHLR</name>
<dbReference type="NCBIfam" id="TIGR01068">
    <property type="entry name" value="thioredoxin"/>
    <property type="match status" value="1"/>
</dbReference>
<evidence type="ECO:0000256" key="2">
    <source>
        <dbReference type="ARBA" id="ARBA00022448"/>
    </source>
</evidence>
<keyword evidence="4 9" id="KW-1015">Disulfide bond</keyword>
<feature type="active site" description="Nucleophile" evidence="8">
    <location>
        <position position="35"/>
    </location>
</feature>
<dbReference type="FunFam" id="3.40.30.10:FF:000001">
    <property type="entry name" value="Thioredoxin"/>
    <property type="match status" value="1"/>
</dbReference>
<evidence type="ECO:0000256" key="8">
    <source>
        <dbReference type="PIRSR" id="PIRSR000077-1"/>
    </source>
</evidence>
<feature type="site" description="Contributes to redox potential value" evidence="8">
    <location>
        <position position="34"/>
    </location>
</feature>
<dbReference type="GO" id="GO:0045454">
    <property type="term" value="P:cell redox homeostasis"/>
    <property type="evidence" value="ECO:0007669"/>
    <property type="project" value="TreeGrafter"/>
</dbReference>
<feature type="site" description="Deprotonates C-terminal active site Cys" evidence="8">
    <location>
        <position position="26"/>
    </location>
</feature>
<dbReference type="Pfam" id="PF00085">
    <property type="entry name" value="Thioredoxin"/>
    <property type="match status" value="1"/>
</dbReference>
<sequence>MSKPITLTDADFERTVLQSDLPVVVDFGAPWCPPCRAVAPILEGLAGEYAGRLTVATVNIDEQPRWATTFGVTGLPTLIFFKQGHEVQRVRGAAPKPALKQAFDAVLANET</sequence>
<keyword evidence="5 9" id="KW-0676">Redox-active center</keyword>
<gene>
    <name evidence="11" type="ORF">SE17_01825</name>
</gene>
<organism evidence="11 12">
    <name type="scientific">Kouleothrix aurantiaca</name>
    <dbReference type="NCBI Taxonomy" id="186479"/>
    <lineage>
        <taxon>Bacteria</taxon>
        <taxon>Bacillati</taxon>
        <taxon>Chloroflexota</taxon>
        <taxon>Chloroflexia</taxon>
        <taxon>Chloroflexales</taxon>
        <taxon>Roseiflexineae</taxon>
        <taxon>Roseiflexaceae</taxon>
        <taxon>Kouleothrix</taxon>
    </lineage>
</organism>
<evidence type="ECO:0000313" key="12">
    <source>
        <dbReference type="Proteomes" id="UP000050509"/>
    </source>
</evidence>
<evidence type="ECO:0000259" key="10">
    <source>
        <dbReference type="PROSITE" id="PS51352"/>
    </source>
</evidence>
<dbReference type="PROSITE" id="PS51352">
    <property type="entry name" value="THIOREDOXIN_2"/>
    <property type="match status" value="1"/>
</dbReference>
<evidence type="ECO:0000256" key="7">
    <source>
        <dbReference type="PIRNR" id="PIRNR000077"/>
    </source>
</evidence>
<dbReference type="PANTHER" id="PTHR45663:SF11">
    <property type="entry name" value="GEO12009P1"/>
    <property type="match status" value="1"/>
</dbReference>
<comment type="caution">
    <text evidence="11">The sequence shown here is derived from an EMBL/GenBank/DDBJ whole genome shotgun (WGS) entry which is preliminary data.</text>
</comment>
<evidence type="ECO:0000313" key="11">
    <source>
        <dbReference type="EMBL" id="KPV54743.1"/>
    </source>
</evidence>
<dbReference type="InterPro" id="IPR013766">
    <property type="entry name" value="Thioredoxin_domain"/>
</dbReference>
<dbReference type="PANTHER" id="PTHR45663">
    <property type="entry name" value="GEO12009P1"/>
    <property type="match status" value="1"/>
</dbReference>
<feature type="disulfide bond" description="Redox-active" evidence="9">
    <location>
        <begin position="32"/>
        <end position="35"/>
    </location>
</feature>
<dbReference type="GO" id="GO:0015035">
    <property type="term" value="F:protein-disulfide reductase activity"/>
    <property type="evidence" value="ECO:0007669"/>
    <property type="project" value="UniProtKB-UniRule"/>
</dbReference>
<dbReference type="Proteomes" id="UP000050509">
    <property type="component" value="Unassembled WGS sequence"/>
</dbReference>
<feature type="site" description="Contributes to redox potential value" evidence="8">
    <location>
        <position position="33"/>
    </location>
</feature>
<dbReference type="PRINTS" id="PR00421">
    <property type="entry name" value="THIOREDOXIN"/>
</dbReference>
<keyword evidence="12" id="KW-1185">Reference proteome</keyword>
<keyword evidence="2" id="KW-0813">Transport</keyword>